<reference evidence="1 2" key="1">
    <citation type="submission" date="2019-02" db="EMBL/GenBank/DDBJ databases">
        <title>Genome of Pseudomonas korensis isolated from heavy metal contaminated environment.</title>
        <authorList>
            <person name="Ayangbenro A.S."/>
            <person name="Babalola O."/>
        </authorList>
    </citation>
    <scope>NUCLEOTIDE SEQUENCE [LARGE SCALE GENOMIC DNA]</scope>
    <source>
        <strain evidence="1 2">AB36</strain>
    </source>
</reference>
<accession>A0A4Q4L049</accession>
<dbReference type="RefSeq" id="WP_081932607.1">
    <property type="nucleotide sequence ID" value="NZ_CP014947.1"/>
</dbReference>
<gene>
    <name evidence="1" type="ORF">EVS84_20275</name>
</gene>
<name>A0A4Q4L049_9PSED</name>
<comment type="caution">
    <text evidence="1">The sequence shown here is derived from an EMBL/GenBank/DDBJ whole genome shotgun (WGS) entry which is preliminary data.</text>
</comment>
<evidence type="ECO:0000313" key="1">
    <source>
        <dbReference type="EMBL" id="RYM39923.1"/>
    </source>
</evidence>
<evidence type="ECO:0000313" key="2">
    <source>
        <dbReference type="Proteomes" id="UP000291107"/>
    </source>
</evidence>
<dbReference type="AlphaFoldDB" id="A0A4Q4L049"/>
<proteinExistence type="predicted"/>
<dbReference type="Proteomes" id="UP000291107">
    <property type="component" value="Unassembled WGS sequence"/>
</dbReference>
<organism evidence="1 2">
    <name type="scientific">Pseudomonas koreensis</name>
    <dbReference type="NCBI Taxonomy" id="198620"/>
    <lineage>
        <taxon>Bacteria</taxon>
        <taxon>Pseudomonadati</taxon>
        <taxon>Pseudomonadota</taxon>
        <taxon>Gammaproteobacteria</taxon>
        <taxon>Pseudomonadales</taxon>
        <taxon>Pseudomonadaceae</taxon>
        <taxon>Pseudomonas</taxon>
    </lineage>
</organism>
<dbReference type="EMBL" id="SEUB01000007">
    <property type="protein sequence ID" value="RYM39923.1"/>
    <property type="molecule type" value="Genomic_DNA"/>
</dbReference>
<protein>
    <submittedName>
        <fullName evidence="1">Uncharacterized protein</fullName>
    </submittedName>
</protein>
<sequence>MVAERKIDELGAALADRWLSEEEFYQQIGASATAVYRCNKCERLHIDQGGGNFSSYIKEV</sequence>